<evidence type="ECO:0000313" key="2">
    <source>
        <dbReference type="Proteomes" id="UP000002730"/>
    </source>
</evidence>
<dbReference type="AlphaFoldDB" id="D9SN61"/>
<proteinExistence type="predicted"/>
<reference evidence="1 2" key="1">
    <citation type="submission" date="2010-08" db="EMBL/GenBank/DDBJ databases">
        <title>Complete sequence of Clostridium cellulovorans 743B.</title>
        <authorList>
            <consortium name="US DOE Joint Genome Institute"/>
            <person name="Lucas S."/>
            <person name="Copeland A."/>
            <person name="Lapidus A."/>
            <person name="Cheng J.-F."/>
            <person name="Bruce D."/>
            <person name="Goodwin L."/>
            <person name="Pitluck S."/>
            <person name="Chertkov O."/>
            <person name="Detter J.C."/>
            <person name="Han C."/>
            <person name="Tapia R."/>
            <person name="Land M."/>
            <person name="Hauser L."/>
            <person name="Chang Y.-J."/>
            <person name="Jeffries C."/>
            <person name="Kyrpides N."/>
            <person name="Ivanova N."/>
            <person name="Mikhailova N."/>
            <person name="Hemme C.L."/>
            <person name="Woyke T."/>
        </authorList>
    </citation>
    <scope>NUCLEOTIDE SEQUENCE [LARGE SCALE GENOMIC DNA]</scope>
    <source>
        <strain evidence="2">ATCC 35296 / DSM 3052 / OCM 3 / 743B</strain>
    </source>
</reference>
<gene>
    <name evidence="1" type="ordered locus">Clocel_2186</name>
</gene>
<organism evidence="1 2">
    <name type="scientific">Clostridium cellulovorans (strain ATCC 35296 / DSM 3052 / OCM 3 / 743B)</name>
    <dbReference type="NCBI Taxonomy" id="573061"/>
    <lineage>
        <taxon>Bacteria</taxon>
        <taxon>Bacillati</taxon>
        <taxon>Bacillota</taxon>
        <taxon>Clostridia</taxon>
        <taxon>Eubacteriales</taxon>
        <taxon>Clostridiaceae</taxon>
        <taxon>Clostridium</taxon>
    </lineage>
</organism>
<dbReference type="KEGG" id="ccb:Clocel_2186"/>
<sequence>MIIEKNNINFKFNDSVNHEEAVNIITKFFKYLDIVLNDRKYGEFLKYVDYTVEAKLGANYSTDDKTMTIPMFDFGNLDEVIYNELVHVKVIIDNYDMLKKAMNEKINNALAFLSEYYAIYETKLYFYNKNPDILKLKGEIDSMWREKKLYFEKGNELISKYEKILKSNNKKLISEVEISFGNEVKEFKKNINYFNAQWLGNVSVYNQYSENKFTTSYDEVVDKIANYIDSINYPITIEDLKYIEGLL</sequence>
<dbReference type="RefSeq" id="WP_010076852.1">
    <property type="nucleotide sequence ID" value="NC_014393.1"/>
</dbReference>
<keyword evidence="2" id="KW-1185">Reference proteome</keyword>
<accession>D9SN61</accession>
<name>D9SN61_CLOC7</name>
<protein>
    <submittedName>
        <fullName evidence="1">Uncharacterized protein</fullName>
    </submittedName>
</protein>
<dbReference type="EMBL" id="CP002160">
    <property type="protein sequence ID" value="ADL51927.1"/>
    <property type="molecule type" value="Genomic_DNA"/>
</dbReference>
<dbReference type="Proteomes" id="UP000002730">
    <property type="component" value="Chromosome"/>
</dbReference>
<evidence type="ECO:0000313" key="1">
    <source>
        <dbReference type="EMBL" id="ADL51927.1"/>
    </source>
</evidence>
<dbReference type="HOGENOM" id="CLU_1123024_0_0_9"/>